<comment type="caution">
    <text evidence="1">The sequence shown here is derived from an EMBL/GenBank/DDBJ whole genome shotgun (WGS) entry which is preliminary data.</text>
</comment>
<sequence length="314" mass="34941">MGLFSRGPAIDPTHGDPRARALVTALTVRDRDTVRAVFSDVYDPDARAYLMSLASDVSGVQDWIGGWIADEPDATLPLLIRGCHAVSWAWEARGAAYAKYTSHQQFEGFFERLRLAESSLKEVVERTPEDTTAWAWLTLSARGSQVGTDEAAARFDAVMKYAPAHVMAHEERLQFLCAKWSGSHAEMFHFARSAATRAVPGSLVHNVLAAAHIEYWLSLPSGQDQEHMRNPQVRHELIAGAYHSVLHPGFQRIPGWPSRANTFAMALHLSGEYGHAARVFDVIGDHVTEWPWQYRGDAARKFASARKDAYAFGR</sequence>
<evidence type="ECO:0000313" key="2">
    <source>
        <dbReference type="Proteomes" id="UP001595867"/>
    </source>
</evidence>
<proteinExistence type="predicted"/>
<name>A0ABV8IS13_9ACTN</name>
<gene>
    <name evidence="1" type="ORF">ACFO0C_19060</name>
</gene>
<evidence type="ECO:0000313" key="1">
    <source>
        <dbReference type="EMBL" id="MFC4067042.1"/>
    </source>
</evidence>
<organism evidence="1 2">
    <name type="scientific">Actinoplanes subglobosus</name>
    <dbReference type="NCBI Taxonomy" id="1547892"/>
    <lineage>
        <taxon>Bacteria</taxon>
        <taxon>Bacillati</taxon>
        <taxon>Actinomycetota</taxon>
        <taxon>Actinomycetes</taxon>
        <taxon>Micromonosporales</taxon>
        <taxon>Micromonosporaceae</taxon>
        <taxon>Actinoplanes</taxon>
    </lineage>
</organism>
<dbReference type="RefSeq" id="WP_378068000.1">
    <property type="nucleotide sequence ID" value="NZ_JBHSBL010000017.1"/>
</dbReference>
<reference evidence="2" key="1">
    <citation type="journal article" date="2019" name="Int. J. Syst. Evol. Microbiol.">
        <title>The Global Catalogue of Microorganisms (GCM) 10K type strain sequencing project: providing services to taxonomists for standard genome sequencing and annotation.</title>
        <authorList>
            <consortium name="The Broad Institute Genomics Platform"/>
            <consortium name="The Broad Institute Genome Sequencing Center for Infectious Disease"/>
            <person name="Wu L."/>
            <person name="Ma J."/>
        </authorList>
    </citation>
    <scope>NUCLEOTIDE SEQUENCE [LARGE SCALE GENOMIC DNA]</scope>
    <source>
        <strain evidence="2">TBRC 5832</strain>
    </source>
</reference>
<accession>A0ABV8IS13</accession>
<dbReference type="EMBL" id="JBHSBL010000017">
    <property type="protein sequence ID" value="MFC4067042.1"/>
    <property type="molecule type" value="Genomic_DNA"/>
</dbReference>
<protein>
    <submittedName>
        <fullName evidence="1">DUF4034 domain-containing protein</fullName>
    </submittedName>
</protein>
<dbReference type="Proteomes" id="UP001595867">
    <property type="component" value="Unassembled WGS sequence"/>
</dbReference>
<keyword evidence="2" id="KW-1185">Reference proteome</keyword>